<evidence type="ECO:0000313" key="5">
    <source>
        <dbReference type="Proteomes" id="UP000251960"/>
    </source>
</evidence>
<dbReference type="InterPro" id="IPR036767">
    <property type="entry name" value="ApaG_sf"/>
</dbReference>
<dbReference type="ExpressionAtlas" id="A0A3L6F2E3">
    <property type="expression patterns" value="baseline and differential"/>
</dbReference>
<evidence type="ECO:0000256" key="2">
    <source>
        <dbReference type="ARBA" id="ARBA00022786"/>
    </source>
</evidence>
<name>A0A3L6F2E3_MAIZE</name>
<accession>A0A3L6F2G4</accession>
<dbReference type="PANTHER" id="PTHR47463:SF2">
    <property type="entry name" value="F-BOX PROTEIN SKIP16"/>
    <property type="match status" value="1"/>
</dbReference>
<dbReference type="Pfam" id="PF04379">
    <property type="entry name" value="DUF525"/>
    <property type="match status" value="1"/>
</dbReference>
<organism evidence="4">
    <name type="scientific">Zea mays</name>
    <name type="common">Maize</name>
    <dbReference type="NCBI Taxonomy" id="4577"/>
    <lineage>
        <taxon>Eukaryota</taxon>
        <taxon>Viridiplantae</taxon>
        <taxon>Streptophyta</taxon>
        <taxon>Embryophyta</taxon>
        <taxon>Tracheophyta</taxon>
        <taxon>Spermatophyta</taxon>
        <taxon>Magnoliopsida</taxon>
        <taxon>Liliopsida</taxon>
        <taxon>Poales</taxon>
        <taxon>Poaceae</taxon>
        <taxon>PACMAD clade</taxon>
        <taxon>Panicoideae</taxon>
        <taxon>Andropogonodae</taxon>
        <taxon>Andropogoneae</taxon>
        <taxon>Tripsacinae</taxon>
        <taxon>Zea</taxon>
    </lineage>
</organism>
<dbReference type="SUPFAM" id="SSF81383">
    <property type="entry name" value="F-box domain"/>
    <property type="match status" value="1"/>
</dbReference>
<dbReference type="SUPFAM" id="SSF160631">
    <property type="entry name" value="SMI1/KNR4-like"/>
    <property type="match status" value="1"/>
</dbReference>
<accession>A0A3L6F2E3</accession>
<dbReference type="Proteomes" id="UP000251960">
    <property type="component" value="Chromosome 4"/>
</dbReference>
<dbReference type="PROSITE" id="PS51087">
    <property type="entry name" value="APAG"/>
    <property type="match status" value="1"/>
</dbReference>
<dbReference type="InterPro" id="IPR037883">
    <property type="entry name" value="Knr4/Smi1-like_sf"/>
</dbReference>
<comment type="pathway">
    <text evidence="1">Protein modification; protein ubiquitination.</text>
</comment>
<comment type="caution">
    <text evidence="4">The sequence shown here is derived from an EMBL/GenBank/DDBJ whole genome shotgun (WGS) entry which is preliminary data.</text>
</comment>
<dbReference type="InterPro" id="IPR036047">
    <property type="entry name" value="F-box-like_dom_sf"/>
</dbReference>
<protein>
    <submittedName>
        <fullName evidence="4">F-box protein SKIP16</fullName>
    </submittedName>
</protein>
<dbReference type="EMBL" id="NCVQ01000005">
    <property type="protein sequence ID" value="PWZ27306.1"/>
    <property type="molecule type" value="Genomic_DNA"/>
</dbReference>
<dbReference type="PANTHER" id="PTHR47463">
    <property type="entry name" value="F-BOX PROTEIN SKIP16"/>
    <property type="match status" value="1"/>
</dbReference>
<evidence type="ECO:0000259" key="3">
    <source>
        <dbReference type="PROSITE" id="PS51087"/>
    </source>
</evidence>
<proteinExistence type="predicted"/>
<dbReference type="Gene3D" id="2.60.40.1470">
    <property type="entry name" value="ApaG domain"/>
    <property type="match status" value="1"/>
</dbReference>
<dbReference type="SUPFAM" id="SSF110069">
    <property type="entry name" value="ApaG-like"/>
    <property type="match status" value="1"/>
</dbReference>
<evidence type="ECO:0000313" key="4">
    <source>
        <dbReference type="EMBL" id="PWZ27305.1"/>
    </source>
</evidence>
<feature type="domain" description="ApaG" evidence="3">
    <location>
        <begin position="322"/>
        <end position="460"/>
    </location>
</feature>
<dbReference type="EMBL" id="NCVQ01000005">
    <property type="protein sequence ID" value="PWZ27305.1"/>
    <property type="molecule type" value="Genomic_DNA"/>
</dbReference>
<sequence>MASQPPPEPAPAEAGLESMEGLVLDTVISRAGARPAAALACASTRLRTAVADDSLWRRFCGEDLGLDAPVDPEGRPLPSFQVAYKVWSESFGMYPLPMVKRVRQFWTSMKTWLSENFPEAYKTLCEGVSEAQLKSAEDDLGFKLPMPTKLLYRFCNAQLPFSEDHDTNKSISTYGLIGGYAFYDHWVNVHLSPLEQIVEETKDFYREFPDVFHGRKFIVVATSWFHPKTFLLDCSNGELYVGTYNLPIGGMLPCVPKALIKPAGNDLAQDGLLLWLEEHLRRLQSGMIKTRMLMASRYISLYPEAPPSCSSAVTNGIKVVILHFIDSYLVRSSAVFVPEHPGRPGEKFMFTYSIRMSVPEACMLGGVYYSSCQLCSRHWTIRSCDRVVSDVSGGGVIGEYPLLLPGEDEFVYESCTPLPQVPGSVEGSFSFVPGKLSRPEGKPFEVMVAPFPLDVPEYIF</sequence>
<reference evidence="4 5" key="1">
    <citation type="journal article" date="2018" name="Nat. Genet.">
        <title>Extensive intraspecific gene order and gene structural variations between Mo17 and other maize genomes.</title>
        <authorList>
            <person name="Sun S."/>
            <person name="Zhou Y."/>
            <person name="Chen J."/>
            <person name="Shi J."/>
            <person name="Zhao H."/>
            <person name="Zhao H."/>
            <person name="Song W."/>
            <person name="Zhang M."/>
            <person name="Cui Y."/>
            <person name="Dong X."/>
            <person name="Liu H."/>
            <person name="Ma X."/>
            <person name="Jiao Y."/>
            <person name="Wang B."/>
            <person name="Wei X."/>
            <person name="Stein J.C."/>
            <person name="Glaubitz J.C."/>
            <person name="Lu F."/>
            <person name="Yu G."/>
            <person name="Liang C."/>
            <person name="Fengler K."/>
            <person name="Li B."/>
            <person name="Rafalski A."/>
            <person name="Schnable P.S."/>
            <person name="Ware D.H."/>
            <person name="Buckler E.S."/>
            <person name="Lai J."/>
        </authorList>
    </citation>
    <scope>NUCLEOTIDE SEQUENCE [LARGE SCALE GENOMIC DNA]</scope>
    <source>
        <strain evidence="5">cv. Missouri 17</strain>
        <tissue evidence="4">Seedling</tissue>
    </source>
</reference>
<evidence type="ECO:0000256" key="1">
    <source>
        <dbReference type="ARBA" id="ARBA00004906"/>
    </source>
</evidence>
<keyword evidence="2" id="KW-0833">Ubl conjugation pathway</keyword>
<gene>
    <name evidence="4" type="ORF">Zm00014a_026990</name>
</gene>
<dbReference type="InterPro" id="IPR007474">
    <property type="entry name" value="ApaG_domain"/>
</dbReference>
<dbReference type="AlphaFoldDB" id="A0A3L6F2E3"/>